<dbReference type="CDD" id="cd00586">
    <property type="entry name" value="4HBT"/>
    <property type="match status" value="1"/>
</dbReference>
<feature type="region of interest" description="Disordered" evidence="1">
    <location>
        <begin position="142"/>
        <end position="165"/>
    </location>
</feature>
<dbReference type="STRING" id="411684.HPDFL43_04445"/>
<dbReference type="AlphaFoldDB" id="A9D3G7"/>
<dbReference type="EMBL" id="ABIA03000002">
    <property type="protein sequence ID" value="EDQ33672.1"/>
    <property type="molecule type" value="Genomic_DNA"/>
</dbReference>
<reference evidence="2 3" key="1">
    <citation type="submission" date="2007-10" db="EMBL/GenBank/DDBJ databases">
        <authorList>
            <person name="Wagner-Dobler I."/>
            <person name="Ferriera S."/>
            <person name="Johnson J."/>
            <person name="Kravitz S."/>
            <person name="Beeson K."/>
            <person name="Sutton G."/>
            <person name="Rogers Y.-H."/>
            <person name="Friedman R."/>
            <person name="Frazier M."/>
            <person name="Venter J.C."/>
        </authorList>
    </citation>
    <scope>NUCLEOTIDE SEQUENCE [LARGE SCALE GENOMIC DNA]</scope>
    <source>
        <strain evidence="2 3">DFL-43</strain>
    </source>
</reference>
<dbReference type="InterPro" id="IPR050563">
    <property type="entry name" value="4-hydroxybenzoyl-CoA_TE"/>
</dbReference>
<feature type="compositionally biased region" description="Basic and acidic residues" evidence="1">
    <location>
        <begin position="146"/>
        <end position="165"/>
    </location>
</feature>
<reference evidence="2 3" key="2">
    <citation type="submission" date="2012-06" db="EMBL/GenBank/DDBJ databases">
        <authorList>
            <person name="Fiebig A."/>
        </authorList>
    </citation>
    <scope>NUCLEOTIDE SEQUENCE [LARGE SCALE GENOMIC DNA]</scope>
    <source>
        <strain evidence="2 3">DFL-43</strain>
    </source>
</reference>
<dbReference type="PANTHER" id="PTHR31793:SF2">
    <property type="entry name" value="BLR1345 PROTEIN"/>
    <property type="match status" value="1"/>
</dbReference>
<evidence type="ECO:0000313" key="2">
    <source>
        <dbReference type="EMBL" id="EDQ33672.1"/>
    </source>
</evidence>
<accession>A9D3G7</accession>
<evidence type="ECO:0000256" key="1">
    <source>
        <dbReference type="SAM" id="MobiDB-lite"/>
    </source>
</evidence>
<dbReference type="Gene3D" id="3.10.129.10">
    <property type="entry name" value="Hotdog Thioesterase"/>
    <property type="match status" value="1"/>
</dbReference>
<dbReference type="OrthoDB" id="9803287at2"/>
<protein>
    <submittedName>
        <fullName evidence="2">Putative thioesterase</fullName>
    </submittedName>
</protein>
<dbReference type="SUPFAM" id="SSF54637">
    <property type="entry name" value="Thioesterase/thiol ester dehydrase-isomerase"/>
    <property type="match status" value="1"/>
</dbReference>
<keyword evidence="3" id="KW-1185">Reference proteome</keyword>
<evidence type="ECO:0000313" key="3">
    <source>
        <dbReference type="Proteomes" id="UP000004291"/>
    </source>
</evidence>
<dbReference type="eggNOG" id="COG0824">
    <property type="taxonomic scope" value="Bacteria"/>
</dbReference>
<dbReference type="RefSeq" id="WP_007196678.1">
    <property type="nucleotide sequence ID" value="NZ_CM002917.1"/>
</dbReference>
<dbReference type="Pfam" id="PF13279">
    <property type="entry name" value="4HBT_2"/>
    <property type="match status" value="1"/>
</dbReference>
<gene>
    <name evidence="2" type="ORF">HPDFL43_04445</name>
</gene>
<proteinExistence type="predicted"/>
<dbReference type="GO" id="GO:0047617">
    <property type="term" value="F:fatty acyl-CoA hydrolase activity"/>
    <property type="evidence" value="ECO:0007669"/>
    <property type="project" value="TreeGrafter"/>
</dbReference>
<comment type="caution">
    <text evidence="2">The sequence shown here is derived from an EMBL/GenBank/DDBJ whole genome shotgun (WGS) entry which is preliminary data.</text>
</comment>
<dbReference type="InterPro" id="IPR029069">
    <property type="entry name" value="HotDog_dom_sf"/>
</dbReference>
<organism evidence="2 3">
    <name type="scientific">Hoeflea phototrophica (strain DSM 17068 / NCIMB 14078 / DFL-43)</name>
    <dbReference type="NCBI Taxonomy" id="411684"/>
    <lineage>
        <taxon>Bacteria</taxon>
        <taxon>Pseudomonadati</taxon>
        <taxon>Pseudomonadota</taxon>
        <taxon>Alphaproteobacteria</taxon>
        <taxon>Hyphomicrobiales</taxon>
        <taxon>Rhizobiaceae</taxon>
        <taxon>Hoeflea</taxon>
    </lineage>
</organism>
<dbReference type="Proteomes" id="UP000004291">
    <property type="component" value="Chromosome"/>
</dbReference>
<dbReference type="HOGENOM" id="CLU_101141_6_0_5"/>
<name>A9D3G7_HOEPD</name>
<dbReference type="PANTHER" id="PTHR31793">
    <property type="entry name" value="4-HYDROXYBENZOYL-COA THIOESTERASE FAMILY MEMBER"/>
    <property type="match status" value="1"/>
</dbReference>
<sequence>MSFDAPVIAPTRGLDPAWLDYNGHLNMAYYNVLFDKAVDHAFALIGSGPDYLKSRNMSFFTAEAHVCYLRELKPDAQVNTSVQLLDHDAKRLHFYQEIRHVEGWVSATSETLLLHVDMSGPRAAEMPQDIFAKVSEMAEAHASLPRPERAGRSVQIVRKDSRGSA</sequence>